<dbReference type="AlphaFoldDB" id="A0A6J5TM30"/>
<dbReference type="PANTHER" id="PTHR34544:SF3">
    <property type="entry name" value="OS07G0155200 PROTEIN"/>
    <property type="match status" value="1"/>
</dbReference>
<evidence type="ECO:0000259" key="2">
    <source>
        <dbReference type="Pfam" id="PF25498"/>
    </source>
</evidence>
<reference evidence="3 4" key="1">
    <citation type="submission" date="2020-05" db="EMBL/GenBank/DDBJ databases">
        <authorList>
            <person name="Campoy J."/>
            <person name="Schneeberger K."/>
            <person name="Spophaly S."/>
        </authorList>
    </citation>
    <scope>NUCLEOTIDE SEQUENCE [LARGE SCALE GENOMIC DNA]</scope>
    <source>
        <strain evidence="3">PruArmRojPasFocal</strain>
    </source>
</reference>
<feature type="region of interest" description="Disordered" evidence="1">
    <location>
        <begin position="79"/>
        <end position="131"/>
    </location>
</feature>
<name>A0A6J5TM30_PRUAR</name>
<sequence length="389" mass="43652">MMRRSLQFLSARRCFVSSSSSFRSLSFLSAHPKSPLPFLLNSPPLSSSSSSYLSGLVGFSLKPCLTIFPFLTLRFVNTESSEDTEDNQDDPFQGEEIEEQGTSGGWEEGDTTDGWEEEDVGEPEIGDGGDGGGVVLHGVPWGERALSIAHEALKQFGDNVKLFSFKTTPRGYIYVRLDKLLNEYGCPSMEELESYSQEYKKRLDEVGALGEIPENLALEVSSPGAERLLKIPDDLHRFIDMPMRVSYVEDVDSKCHEKEGVFNLETIEAESESCVWKLANVKENRDPASKGRPLTRKQRDWRLKLPFSGHRRFVSYLEFCLKNSTGVKKQPQFFKTYVRLSFVSSATKGFASVLAFRVRILFVFGPCHVQILLKWPKGTIPSPALPYSG</sequence>
<gene>
    <name evidence="3" type="ORF">CURHAP_LOCUS6735</name>
</gene>
<evidence type="ECO:0000256" key="1">
    <source>
        <dbReference type="SAM" id="MobiDB-lite"/>
    </source>
</evidence>
<evidence type="ECO:0000313" key="3">
    <source>
        <dbReference type="EMBL" id="CAB4264803.1"/>
    </source>
</evidence>
<feature type="domain" description="DUF7912" evidence="2">
    <location>
        <begin position="228"/>
        <end position="312"/>
    </location>
</feature>
<dbReference type="GO" id="GO:0042274">
    <property type="term" value="P:ribosomal small subunit biogenesis"/>
    <property type="evidence" value="ECO:0007669"/>
    <property type="project" value="InterPro"/>
</dbReference>
<organism evidence="3 4">
    <name type="scientific">Prunus armeniaca</name>
    <name type="common">Apricot</name>
    <name type="synonym">Armeniaca vulgaris</name>
    <dbReference type="NCBI Taxonomy" id="36596"/>
    <lineage>
        <taxon>Eukaryota</taxon>
        <taxon>Viridiplantae</taxon>
        <taxon>Streptophyta</taxon>
        <taxon>Embryophyta</taxon>
        <taxon>Tracheophyta</taxon>
        <taxon>Spermatophyta</taxon>
        <taxon>Magnoliopsida</taxon>
        <taxon>eudicotyledons</taxon>
        <taxon>Gunneridae</taxon>
        <taxon>Pentapetalae</taxon>
        <taxon>rosids</taxon>
        <taxon>fabids</taxon>
        <taxon>Rosales</taxon>
        <taxon>Rosaceae</taxon>
        <taxon>Amygdaloideae</taxon>
        <taxon>Amygdaleae</taxon>
        <taxon>Prunus</taxon>
    </lineage>
</organism>
<dbReference type="EMBL" id="CAEKDK010000001">
    <property type="protein sequence ID" value="CAB4264803.1"/>
    <property type="molecule type" value="Genomic_DNA"/>
</dbReference>
<feature type="compositionally biased region" description="Acidic residues" evidence="1">
    <location>
        <begin position="107"/>
        <end position="127"/>
    </location>
</feature>
<proteinExistence type="inferred from homology"/>
<dbReference type="InterPro" id="IPR057234">
    <property type="entry name" value="DUF7912"/>
</dbReference>
<dbReference type="Pfam" id="PF25498">
    <property type="entry name" value="DUF7912"/>
    <property type="match status" value="1"/>
</dbReference>
<evidence type="ECO:0000313" key="4">
    <source>
        <dbReference type="Proteomes" id="UP000507222"/>
    </source>
</evidence>
<dbReference type="HAMAP" id="MF_01077">
    <property type="entry name" value="RimP"/>
    <property type="match status" value="1"/>
</dbReference>
<dbReference type="InterPro" id="IPR003728">
    <property type="entry name" value="Ribosome_maturation_RimP"/>
</dbReference>
<dbReference type="PANTHER" id="PTHR34544">
    <property type="entry name" value="OSJNBA0006B20.18 PROTEIN"/>
    <property type="match status" value="1"/>
</dbReference>
<dbReference type="Proteomes" id="UP000507222">
    <property type="component" value="Unassembled WGS sequence"/>
</dbReference>
<accession>A0A6J5TM30</accession>
<feature type="compositionally biased region" description="Acidic residues" evidence="1">
    <location>
        <begin position="80"/>
        <end position="99"/>
    </location>
</feature>
<protein>
    <recommendedName>
        <fullName evidence="2">DUF7912 domain-containing protein</fullName>
    </recommendedName>
</protein>